<sequence length="159" mass="17136">MRGTLFIIIIALLSPVIVRHVQGAGGYVVVKNCTDRALCFSGCTSYTLQTDQCLPTNEGSQVITCPPAMSVCGDLAYFTDSACENLLMMDAFLCDQCNQNNAGEFTTAVCSREGIFEFLELASCTSQCGSCSVGGNMTRDTCIPFGQQQVEWAVRRNPA</sequence>
<evidence type="ECO:0000256" key="1">
    <source>
        <dbReference type="SAM" id="SignalP"/>
    </source>
</evidence>
<organism evidence="2 3">
    <name type="scientific">Bodo saltans</name>
    <name type="common">Flagellated protozoan</name>
    <dbReference type="NCBI Taxonomy" id="75058"/>
    <lineage>
        <taxon>Eukaryota</taxon>
        <taxon>Discoba</taxon>
        <taxon>Euglenozoa</taxon>
        <taxon>Kinetoplastea</taxon>
        <taxon>Metakinetoplastina</taxon>
        <taxon>Eubodonida</taxon>
        <taxon>Bodonidae</taxon>
        <taxon>Bodo</taxon>
    </lineage>
</organism>
<dbReference type="VEuPathDB" id="TriTrypDB:BSAL_70840"/>
<name>A0A0S4IXT6_BODSA</name>
<keyword evidence="3" id="KW-1185">Reference proteome</keyword>
<reference evidence="3" key="1">
    <citation type="submission" date="2015-09" db="EMBL/GenBank/DDBJ databases">
        <authorList>
            <consortium name="Pathogen Informatics"/>
        </authorList>
    </citation>
    <scope>NUCLEOTIDE SEQUENCE [LARGE SCALE GENOMIC DNA]</scope>
    <source>
        <strain evidence="3">Lake Konstanz</strain>
    </source>
</reference>
<accession>A0A0S4IXT6</accession>
<evidence type="ECO:0000313" key="3">
    <source>
        <dbReference type="Proteomes" id="UP000051952"/>
    </source>
</evidence>
<dbReference type="Proteomes" id="UP000051952">
    <property type="component" value="Unassembled WGS sequence"/>
</dbReference>
<dbReference type="AlphaFoldDB" id="A0A0S4IXT6"/>
<evidence type="ECO:0000313" key="2">
    <source>
        <dbReference type="EMBL" id="CUG05201.1"/>
    </source>
</evidence>
<proteinExistence type="predicted"/>
<keyword evidence="1" id="KW-0732">Signal</keyword>
<feature type="signal peptide" evidence="1">
    <location>
        <begin position="1"/>
        <end position="23"/>
    </location>
</feature>
<protein>
    <submittedName>
        <fullName evidence="2">Cysteine proteinase-like, putative</fullName>
    </submittedName>
</protein>
<dbReference type="EMBL" id="CYKH01000532">
    <property type="protein sequence ID" value="CUG05201.1"/>
    <property type="molecule type" value="Genomic_DNA"/>
</dbReference>
<feature type="non-terminal residue" evidence="2">
    <location>
        <position position="159"/>
    </location>
</feature>
<feature type="chain" id="PRO_5006621768" evidence="1">
    <location>
        <begin position="24"/>
        <end position="159"/>
    </location>
</feature>
<gene>
    <name evidence="2" type="ORF">BSAL_70840</name>
</gene>